<evidence type="ECO:0000313" key="3">
    <source>
        <dbReference type="EMBL" id="MBE2997367.1"/>
    </source>
</evidence>
<comment type="caution">
    <text evidence="3">The sequence shown here is derived from an EMBL/GenBank/DDBJ whole genome shotgun (WGS) entry which is preliminary data.</text>
</comment>
<evidence type="ECO:0000256" key="1">
    <source>
        <dbReference type="SAM" id="MobiDB-lite"/>
    </source>
</evidence>
<organism evidence="3 4">
    <name type="scientific">Nocardiopsis coralli</name>
    <dbReference type="NCBI Taxonomy" id="2772213"/>
    <lineage>
        <taxon>Bacteria</taxon>
        <taxon>Bacillati</taxon>
        <taxon>Actinomycetota</taxon>
        <taxon>Actinomycetes</taxon>
        <taxon>Streptosporangiales</taxon>
        <taxon>Nocardiopsidaceae</taxon>
        <taxon>Nocardiopsis</taxon>
    </lineage>
</organism>
<dbReference type="Proteomes" id="UP000806528">
    <property type="component" value="Unassembled WGS sequence"/>
</dbReference>
<dbReference type="Pfam" id="PF01882">
    <property type="entry name" value="DUF58"/>
    <property type="match status" value="1"/>
</dbReference>
<keyword evidence="4" id="KW-1185">Reference proteome</keyword>
<evidence type="ECO:0000259" key="2">
    <source>
        <dbReference type="Pfam" id="PF01882"/>
    </source>
</evidence>
<evidence type="ECO:0000313" key="4">
    <source>
        <dbReference type="Proteomes" id="UP000806528"/>
    </source>
</evidence>
<feature type="region of interest" description="Disordered" evidence="1">
    <location>
        <begin position="165"/>
        <end position="185"/>
    </location>
</feature>
<feature type="domain" description="DUF58" evidence="2">
    <location>
        <begin position="188"/>
        <end position="264"/>
    </location>
</feature>
<gene>
    <name evidence="3" type="ORF">IDM40_01425</name>
</gene>
<dbReference type="PANTHER" id="PTHR34351:SF1">
    <property type="entry name" value="SLR1927 PROTEIN"/>
    <property type="match status" value="1"/>
</dbReference>
<dbReference type="EMBL" id="JADBGI010000001">
    <property type="protein sequence ID" value="MBE2997367.1"/>
    <property type="molecule type" value="Genomic_DNA"/>
</dbReference>
<dbReference type="PANTHER" id="PTHR34351">
    <property type="entry name" value="SLR1927 PROTEIN-RELATED"/>
    <property type="match status" value="1"/>
</dbReference>
<sequence length="402" mass="42057">MLVFGLAALVAGLVVGQFELVGVGVFLLAVPPLSALTVLGAGSRVVHSRLVRPPHVQAGQSSRVLVRVGNSSSVWPVPSVSLADTVPVRLGEEPRFDVGHLGARAVRDVGYLVQPQVRGRYPIGPLRVVIGDPLGCVRVSREVDAPVSLLVTPRALPLGPAEVRGGPQGEHTPLRSAAGVGEQDPIPREYQHGDELRRVHWRSTAKHGELMVRRDEQHRREHSVLLVDTRAGAHRGEQAESSLETAVTAAASVAVRCLEDGHDLDLYGADGPLPVSGVSGVLDGLAVAEASDGPHLLPAVSALASRRGPSPGLITAVLGAIGPEDADTLARTGHEARKVAVLCTGAAWPSAEALHGVERVLAAGGWHVLLLSHPDRLPQLWRAAGEAPLAVAAPRVFTEGPL</sequence>
<name>A0ABR9P0L2_9ACTN</name>
<accession>A0ABR9P0L2</accession>
<reference evidence="3 4" key="1">
    <citation type="submission" date="2020-09" db="EMBL/GenBank/DDBJ databases">
        <title>Diversity and distribution of actinomycetes associated with coral in the coast of Hainan.</title>
        <authorList>
            <person name="Li F."/>
        </authorList>
    </citation>
    <scope>NUCLEOTIDE SEQUENCE [LARGE SCALE GENOMIC DNA]</scope>
    <source>
        <strain evidence="3 4">HNM0947</strain>
    </source>
</reference>
<dbReference type="InterPro" id="IPR002881">
    <property type="entry name" value="DUF58"/>
</dbReference>
<proteinExistence type="predicted"/>
<protein>
    <submittedName>
        <fullName evidence="3">DUF58 domain-containing protein</fullName>
    </submittedName>
</protein>